<proteinExistence type="predicted"/>
<sequence length="201" mass="24060">MLFLSIFSETYFGLSRWRSSCILLMLFFLPRTLFECCCVVVCLVRKKFFQLQCIFFPFFFFCPIVFFFSPVFFRLQFFFSQTCLLRKVSRCSRQLNLFPKSKFCVQLCDFPCKAMIRLALLFVSVTSLFFFFLSVSSLLHFQWGFPFLRYTLGFFFSFLLFRSRSFRFGVFLSSPFVPSLSPTFNCELFSFFLQGRQCEKM</sequence>
<feature type="transmembrane region" description="Helical" evidence="1">
    <location>
        <begin position="49"/>
        <end position="73"/>
    </location>
</feature>
<keyword evidence="1" id="KW-0812">Transmembrane</keyword>
<gene>
    <name evidence="2" type="ORF">BSAL_25155</name>
</gene>
<dbReference type="VEuPathDB" id="TriTrypDB:BSAL_25155"/>
<evidence type="ECO:0000313" key="3">
    <source>
        <dbReference type="Proteomes" id="UP000051952"/>
    </source>
</evidence>
<feature type="transmembrane region" description="Helical" evidence="1">
    <location>
        <begin position="21"/>
        <end position="43"/>
    </location>
</feature>
<feature type="transmembrane region" description="Helical" evidence="1">
    <location>
        <begin position="143"/>
        <end position="161"/>
    </location>
</feature>
<dbReference type="EMBL" id="CYKH01001795">
    <property type="protein sequence ID" value="CUG90131.1"/>
    <property type="molecule type" value="Genomic_DNA"/>
</dbReference>
<name>A0A0S4JJM2_BODSA</name>
<organism evidence="2 3">
    <name type="scientific">Bodo saltans</name>
    <name type="common">Flagellated protozoan</name>
    <dbReference type="NCBI Taxonomy" id="75058"/>
    <lineage>
        <taxon>Eukaryota</taxon>
        <taxon>Discoba</taxon>
        <taxon>Euglenozoa</taxon>
        <taxon>Kinetoplastea</taxon>
        <taxon>Metakinetoplastina</taxon>
        <taxon>Eubodonida</taxon>
        <taxon>Bodonidae</taxon>
        <taxon>Bodo</taxon>
    </lineage>
</organism>
<keyword evidence="1" id="KW-1133">Transmembrane helix</keyword>
<feature type="transmembrane region" description="Helical" evidence="1">
    <location>
        <begin position="118"/>
        <end position="137"/>
    </location>
</feature>
<reference evidence="3" key="1">
    <citation type="submission" date="2015-09" db="EMBL/GenBank/DDBJ databases">
        <authorList>
            <consortium name="Pathogen Informatics"/>
        </authorList>
    </citation>
    <scope>NUCLEOTIDE SEQUENCE [LARGE SCALE GENOMIC DNA]</scope>
    <source>
        <strain evidence="3">Lake Konstanz</strain>
    </source>
</reference>
<evidence type="ECO:0000313" key="2">
    <source>
        <dbReference type="EMBL" id="CUG90131.1"/>
    </source>
</evidence>
<protein>
    <submittedName>
        <fullName evidence="2">Membrane-associated protein, putative</fullName>
    </submittedName>
</protein>
<dbReference type="Proteomes" id="UP000051952">
    <property type="component" value="Unassembled WGS sequence"/>
</dbReference>
<evidence type="ECO:0000256" key="1">
    <source>
        <dbReference type="SAM" id="Phobius"/>
    </source>
</evidence>
<keyword evidence="3" id="KW-1185">Reference proteome</keyword>
<dbReference type="AlphaFoldDB" id="A0A0S4JJM2"/>
<keyword evidence="1" id="KW-0472">Membrane</keyword>
<accession>A0A0S4JJM2</accession>